<evidence type="ECO:0000256" key="7">
    <source>
        <dbReference type="ARBA" id="ARBA00023004"/>
    </source>
</evidence>
<dbReference type="PANTHER" id="PTHR46300">
    <property type="entry name" value="P450, PUTATIVE (EUROFUNG)-RELATED-RELATED"/>
    <property type="match status" value="1"/>
</dbReference>
<comment type="cofactor">
    <cofactor evidence="1 9">
        <name>heme</name>
        <dbReference type="ChEBI" id="CHEBI:30413"/>
    </cofactor>
</comment>
<dbReference type="PROSITE" id="PS00086">
    <property type="entry name" value="CYTOCHROME_P450"/>
    <property type="match status" value="1"/>
</dbReference>
<dbReference type="GO" id="GO:0004497">
    <property type="term" value="F:monooxygenase activity"/>
    <property type="evidence" value="ECO:0007669"/>
    <property type="project" value="UniProtKB-KW"/>
</dbReference>
<sequence>MFSLLSSEFILLSASTLFVYVLYQSRAKPQKLPLPPGPSKLPFVGNAFSFPSTFEWEAFTQWGKDYNSDILHLSVFGISIVVLNSFEATRDLLEKRSTLYSSRPRFHLITEVMGFEWLIPFMPYGNAWKERRRILQRHFHSQNDALVRPVELKYTRGLLLKLLEDPSTNFRTHVRHAIGSTLMSLTYGTKTHSMSDPIVEVAEETGHHLSQNATPATVLIDKLPFLIPILSPFLSASAFKKPRAFWDKLTLTLRETPFAVVQREMADGTAEPSFVSKALEDISGTQDTAKQHQIIKDVAALVFIGSGTTNAVMQTFFLAMTLFPEAQAKAHEEFDRIIGRGRLPDFDDMPHLPYIAALIREVHRWKTPGPFGIPRILEQDDEYKGYLLPAGSFIMSNAWAIQYNEEQYPNPSTFLPDRFMKDGKLDASLPDPSVVSFGFGRRTCPGMPVANSSVWLMIASLLSVFEIIPPVDEKGVQILPKGNYVSGMTFHPAPFDCVVRPRHKEVEVLIRGTADIHA</sequence>
<evidence type="ECO:0000256" key="4">
    <source>
        <dbReference type="ARBA" id="ARBA00022617"/>
    </source>
</evidence>
<evidence type="ECO:0000256" key="5">
    <source>
        <dbReference type="ARBA" id="ARBA00022723"/>
    </source>
</evidence>
<dbReference type="InterPro" id="IPR050364">
    <property type="entry name" value="Cytochrome_P450_fung"/>
</dbReference>
<proteinExistence type="inferred from homology"/>
<keyword evidence="6 10" id="KW-0560">Oxidoreductase</keyword>
<accession>A0A9P6JLZ7</accession>
<dbReference type="GO" id="GO:0005506">
    <property type="term" value="F:iron ion binding"/>
    <property type="evidence" value="ECO:0007669"/>
    <property type="project" value="InterPro"/>
</dbReference>
<name>A0A9P6JLZ7_9AGAR</name>
<organism evidence="11 12">
    <name type="scientific">Crepidotus variabilis</name>
    <dbReference type="NCBI Taxonomy" id="179855"/>
    <lineage>
        <taxon>Eukaryota</taxon>
        <taxon>Fungi</taxon>
        <taxon>Dikarya</taxon>
        <taxon>Basidiomycota</taxon>
        <taxon>Agaricomycotina</taxon>
        <taxon>Agaricomycetes</taxon>
        <taxon>Agaricomycetidae</taxon>
        <taxon>Agaricales</taxon>
        <taxon>Agaricineae</taxon>
        <taxon>Crepidotaceae</taxon>
        <taxon>Crepidotus</taxon>
    </lineage>
</organism>
<dbReference type="EMBL" id="MU157887">
    <property type="protein sequence ID" value="KAF9525230.1"/>
    <property type="molecule type" value="Genomic_DNA"/>
</dbReference>
<dbReference type="InterPro" id="IPR001128">
    <property type="entry name" value="Cyt_P450"/>
</dbReference>
<dbReference type="Gene3D" id="1.10.630.10">
    <property type="entry name" value="Cytochrome P450"/>
    <property type="match status" value="1"/>
</dbReference>
<evidence type="ECO:0000256" key="10">
    <source>
        <dbReference type="RuleBase" id="RU000461"/>
    </source>
</evidence>
<keyword evidence="12" id="KW-1185">Reference proteome</keyword>
<dbReference type="Proteomes" id="UP000807306">
    <property type="component" value="Unassembled WGS sequence"/>
</dbReference>
<keyword evidence="8 10" id="KW-0503">Monooxygenase</keyword>
<evidence type="ECO:0000313" key="12">
    <source>
        <dbReference type="Proteomes" id="UP000807306"/>
    </source>
</evidence>
<evidence type="ECO:0000256" key="3">
    <source>
        <dbReference type="ARBA" id="ARBA00010617"/>
    </source>
</evidence>
<dbReference type="CDD" id="cd11065">
    <property type="entry name" value="CYP64-like"/>
    <property type="match status" value="1"/>
</dbReference>
<dbReference type="OrthoDB" id="2789670at2759"/>
<keyword evidence="4 9" id="KW-0349">Heme</keyword>
<evidence type="ECO:0000256" key="2">
    <source>
        <dbReference type="ARBA" id="ARBA00005179"/>
    </source>
</evidence>
<dbReference type="InterPro" id="IPR017972">
    <property type="entry name" value="Cyt_P450_CS"/>
</dbReference>
<dbReference type="GO" id="GO:0020037">
    <property type="term" value="F:heme binding"/>
    <property type="evidence" value="ECO:0007669"/>
    <property type="project" value="InterPro"/>
</dbReference>
<evidence type="ECO:0000256" key="1">
    <source>
        <dbReference type="ARBA" id="ARBA00001971"/>
    </source>
</evidence>
<dbReference type="InterPro" id="IPR036396">
    <property type="entry name" value="Cyt_P450_sf"/>
</dbReference>
<evidence type="ECO:0000256" key="8">
    <source>
        <dbReference type="ARBA" id="ARBA00023033"/>
    </source>
</evidence>
<dbReference type="Pfam" id="PF00067">
    <property type="entry name" value="p450"/>
    <property type="match status" value="1"/>
</dbReference>
<evidence type="ECO:0000313" key="11">
    <source>
        <dbReference type="EMBL" id="KAF9525230.1"/>
    </source>
</evidence>
<dbReference type="PANTHER" id="PTHR46300:SF7">
    <property type="entry name" value="P450, PUTATIVE (EUROFUNG)-RELATED"/>
    <property type="match status" value="1"/>
</dbReference>
<keyword evidence="5 9" id="KW-0479">Metal-binding</keyword>
<dbReference type="SUPFAM" id="SSF48264">
    <property type="entry name" value="Cytochrome P450"/>
    <property type="match status" value="1"/>
</dbReference>
<evidence type="ECO:0000256" key="6">
    <source>
        <dbReference type="ARBA" id="ARBA00023002"/>
    </source>
</evidence>
<comment type="caution">
    <text evidence="11">The sequence shown here is derived from an EMBL/GenBank/DDBJ whole genome shotgun (WGS) entry which is preliminary data.</text>
</comment>
<reference evidence="11" key="1">
    <citation type="submission" date="2020-11" db="EMBL/GenBank/DDBJ databases">
        <authorList>
            <consortium name="DOE Joint Genome Institute"/>
            <person name="Ahrendt S."/>
            <person name="Riley R."/>
            <person name="Andreopoulos W."/>
            <person name="Labutti K."/>
            <person name="Pangilinan J."/>
            <person name="Ruiz-Duenas F.J."/>
            <person name="Barrasa J.M."/>
            <person name="Sanchez-Garcia M."/>
            <person name="Camarero S."/>
            <person name="Miyauchi S."/>
            <person name="Serrano A."/>
            <person name="Linde D."/>
            <person name="Babiker R."/>
            <person name="Drula E."/>
            <person name="Ayuso-Fernandez I."/>
            <person name="Pacheco R."/>
            <person name="Padilla G."/>
            <person name="Ferreira P."/>
            <person name="Barriuso J."/>
            <person name="Kellner H."/>
            <person name="Castanera R."/>
            <person name="Alfaro M."/>
            <person name="Ramirez L."/>
            <person name="Pisabarro A.G."/>
            <person name="Kuo A."/>
            <person name="Tritt A."/>
            <person name="Lipzen A."/>
            <person name="He G."/>
            <person name="Yan M."/>
            <person name="Ng V."/>
            <person name="Cullen D."/>
            <person name="Martin F."/>
            <person name="Rosso M.-N."/>
            <person name="Henrissat B."/>
            <person name="Hibbett D."/>
            <person name="Martinez A.T."/>
            <person name="Grigoriev I.V."/>
        </authorList>
    </citation>
    <scope>NUCLEOTIDE SEQUENCE</scope>
    <source>
        <strain evidence="11">CBS 506.95</strain>
    </source>
</reference>
<dbReference type="PRINTS" id="PR00463">
    <property type="entry name" value="EP450I"/>
</dbReference>
<keyword evidence="7 9" id="KW-0408">Iron</keyword>
<comment type="pathway">
    <text evidence="2">Secondary metabolite biosynthesis.</text>
</comment>
<feature type="binding site" description="axial binding residue" evidence="9">
    <location>
        <position position="444"/>
    </location>
    <ligand>
        <name>heme</name>
        <dbReference type="ChEBI" id="CHEBI:30413"/>
    </ligand>
    <ligandPart>
        <name>Fe</name>
        <dbReference type="ChEBI" id="CHEBI:18248"/>
    </ligandPart>
</feature>
<gene>
    <name evidence="11" type="ORF">CPB83DRAFT_560979</name>
</gene>
<dbReference type="AlphaFoldDB" id="A0A9P6JLZ7"/>
<evidence type="ECO:0000256" key="9">
    <source>
        <dbReference type="PIRSR" id="PIRSR602401-1"/>
    </source>
</evidence>
<dbReference type="InterPro" id="IPR002401">
    <property type="entry name" value="Cyt_P450_E_grp-I"/>
</dbReference>
<dbReference type="GO" id="GO:0016705">
    <property type="term" value="F:oxidoreductase activity, acting on paired donors, with incorporation or reduction of molecular oxygen"/>
    <property type="evidence" value="ECO:0007669"/>
    <property type="project" value="InterPro"/>
</dbReference>
<comment type="similarity">
    <text evidence="3 10">Belongs to the cytochrome P450 family.</text>
</comment>
<protein>
    <submittedName>
        <fullName evidence="11">Cytochrome P450</fullName>
    </submittedName>
</protein>